<evidence type="ECO:0000256" key="13">
    <source>
        <dbReference type="ARBA" id="ARBA00023180"/>
    </source>
</evidence>
<evidence type="ECO:0000256" key="14">
    <source>
        <dbReference type="ARBA" id="ARBA00042865"/>
    </source>
</evidence>
<keyword evidence="6" id="KW-0479">Metal-binding</keyword>
<keyword evidence="7" id="KW-0256">Endoplasmic reticulum</keyword>
<dbReference type="InterPro" id="IPR043538">
    <property type="entry name" value="XYLT"/>
</dbReference>
<keyword evidence="5" id="KW-0812">Transmembrane</keyword>
<evidence type="ECO:0000256" key="9">
    <source>
        <dbReference type="ARBA" id="ARBA00022989"/>
    </source>
</evidence>
<keyword evidence="11" id="KW-0472">Membrane</keyword>
<dbReference type="InterPro" id="IPR003406">
    <property type="entry name" value="Glyco_trans_14"/>
</dbReference>
<evidence type="ECO:0000256" key="8">
    <source>
        <dbReference type="ARBA" id="ARBA00022968"/>
    </source>
</evidence>
<evidence type="ECO:0000256" key="6">
    <source>
        <dbReference type="ARBA" id="ARBA00022723"/>
    </source>
</evidence>
<evidence type="ECO:0000256" key="12">
    <source>
        <dbReference type="ARBA" id="ARBA00023157"/>
    </source>
</evidence>
<evidence type="ECO:0000256" key="2">
    <source>
        <dbReference type="ARBA" id="ARBA00004648"/>
    </source>
</evidence>
<dbReference type="Pfam" id="PF02485">
    <property type="entry name" value="Branch"/>
    <property type="match status" value="1"/>
</dbReference>
<keyword evidence="16" id="KW-1185">Reference proteome</keyword>
<keyword evidence="4" id="KW-0808">Transferase</keyword>
<keyword evidence="10" id="KW-0333">Golgi apparatus</keyword>
<evidence type="ECO:0000256" key="11">
    <source>
        <dbReference type="ARBA" id="ARBA00023136"/>
    </source>
</evidence>
<comment type="caution">
    <text evidence="15">The sequence shown here is derived from an EMBL/GenBank/DDBJ whole genome shotgun (WGS) entry which is preliminary data.</text>
</comment>
<reference evidence="15 16" key="1">
    <citation type="submission" date="2017-07" db="EMBL/GenBank/DDBJ databases">
        <title>Isolation and whole genome analysis of endospore-forming bacteria from heroin.</title>
        <authorList>
            <person name="Kalinowski J."/>
            <person name="Ahrens B."/>
            <person name="Al-Dilaimi A."/>
            <person name="Winkler A."/>
            <person name="Wibberg D."/>
            <person name="Schleenbecker U."/>
            <person name="Ruckert C."/>
            <person name="Wolfel R."/>
            <person name="Grass G."/>
        </authorList>
    </citation>
    <scope>NUCLEOTIDE SEQUENCE [LARGE SCALE GENOMIC DNA]</scope>
    <source>
        <strain evidence="15 16">7517-1</strain>
    </source>
</reference>
<keyword evidence="9" id="KW-1133">Transmembrane helix</keyword>
<sequence length="296" mass="34970">MKLAYIILAHNNELHLKRLIRKLDSENSSFFLHIDKKSSITLSGLGNLEGNLYIMEERYDVKWGGFSIVNVEIELLRLARSKGQHDFYILMSGVDYPIKSNEDISVFFENNKMKNFINVTKMPNNNKSLDRVFYYHIEGGFRNRTLSGLFKRIINKVIVNSKIKRKFPLLYQGYDYFAGSQWWCFNTVFTDYLLEFLDKNKQFVRFYKNTFIPDEMFFQTIIMNSPFANTVEPGLTFTDWNLGKPPYPSLIDNIHFPIIKREIDYVSEYGQKQYLYARKFNDHSKGIIEKIDQIIG</sequence>
<proteinExistence type="predicted"/>
<dbReference type="PANTHER" id="PTHR46025:SF3">
    <property type="entry name" value="XYLOSYLTRANSFERASE OXT"/>
    <property type="match status" value="1"/>
</dbReference>
<evidence type="ECO:0000256" key="7">
    <source>
        <dbReference type="ARBA" id="ARBA00022824"/>
    </source>
</evidence>
<evidence type="ECO:0000256" key="4">
    <source>
        <dbReference type="ARBA" id="ARBA00022679"/>
    </source>
</evidence>
<evidence type="ECO:0000256" key="10">
    <source>
        <dbReference type="ARBA" id="ARBA00023034"/>
    </source>
</evidence>
<evidence type="ECO:0000256" key="5">
    <source>
        <dbReference type="ARBA" id="ARBA00022692"/>
    </source>
</evidence>
<comment type="subcellular location">
    <subcellularLocation>
        <location evidence="2">Endoplasmic reticulum membrane</location>
        <topology evidence="2">Single-pass type II membrane protein</topology>
    </subcellularLocation>
    <subcellularLocation>
        <location evidence="1">Golgi apparatus membrane</location>
        <topology evidence="1">Single-pass type II membrane protein</topology>
    </subcellularLocation>
</comment>
<dbReference type="Proteomes" id="UP000216852">
    <property type="component" value="Unassembled WGS sequence"/>
</dbReference>
<organism evidence="15 16">
    <name type="scientific">Terribacillus saccharophilus</name>
    <dbReference type="NCBI Taxonomy" id="361277"/>
    <lineage>
        <taxon>Bacteria</taxon>
        <taxon>Bacillati</taxon>
        <taxon>Bacillota</taxon>
        <taxon>Bacilli</taxon>
        <taxon>Bacillales</taxon>
        <taxon>Bacillaceae</taxon>
        <taxon>Terribacillus</taxon>
    </lineage>
</organism>
<evidence type="ECO:0000313" key="15">
    <source>
        <dbReference type="EMBL" id="PAD99651.1"/>
    </source>
</evidence>
<keyword evidence="8" id="KW-0735">Signal-anchor</keyword>
<keyword evidence="3" id="KW-0328">Glycosyltransferase</keyword>
<protein>
    <recommendedName>
        <fullName evidence="14">Peptide O-xylosyltransferase</fullName>
    </recommendedName>
</protein>
<evidence type="ECO:0000313" key="16">
    <source>
        <dbReference type="Proteomes" id="UP000216852"/>
    </source>
</evidence>
<dbReference type="PANTHER" id="PTHR46025">
    <property type="entry name" value="XYLOSYLTRANSFERASE OXT"/>
    <property type="match status" value="1"/>
</dbReference>
<dbReference type="EMBL" id="NPBJ01000021">
    <property type="protein sequence ID" value="PAD99651.1"/>
    <property type="molecule type" value="Genomic_DNA"/>
</dbReference>
<accession>A0ABX4GXS0</accession>
<dbReference type="RefSeq" id="WP_095267110.1">
    <property type="nucleotide sequence ID" value="NZ_NPBJ01000021.1"/>
</dbReference>
<name>A0ABX4GXS0_9BACI</name>
<keyword evidence="12" id="KW-1015">Disulfide bond</keyword>
<keyword evidence="13" id="KW-0325">Glycoprotein</keyword>
<evidence type="ECO:0000256" key="3">
    <source>
        <dbReference type="ARBA" id="ARBA00022676"/>
    </source>
</evidence>
<evidence type="ECO:0000256" key="1">
    <source>
        <dbReference type="ARBA" id="ARBA00004323"/>
    </source>
</evidence>
<gene>
    <name evidence="15" type="ORF">CHH48_10380</name>
</gene>